<dbReference type="InterPro" id="IPR028082">
    <property type="entry name" value="Peripla_BP_I"/>
</dbReference>
<dbReference type="OrthoDB" id="9772589at2"/>
<sequence length="420" mass="45582">MNGIDMGDSHRQVAGAGVLAMRTKCNVSKGKAMFKPTFFSSLLWSALVVSLSTGVFFACSSPSPPPEIRIGVIAPLTGDSDARWGKSYVNGAMLAAARINEDGGLEIDGRKLKVTLTFADSQGNPQLALNVARKLIARYEVAAIVGAPRSQVAIPVAALAESRQIPFVTSMATHPRVTAGRRFTFRTIFSDTFQAEVLARFAYQDLGARQAAVLYEVTSDDNTSLAGLFKTEFEAKGGRVVAFESYITGESDWTRQFETIRDSGAELLFLPNFGNEVPRQARLARQAGIRMPFLGGDDWWGIETGKDRAALEGGFFSTDYALDLDSPQNKKFVASYRERYKEDPNDNAAHIYDALGLIFKVIAEQGRVDSESIRDGLAGVRNYSGVTGTMRFQGSGDPVKSAQIIQVTGGRFIVVKTMAP</sequence>
<accession>A0A1G5C1L4</accession>
<dbReference type="InterPro" id="IPR051010">
    <property type="entry name" value="BCAA_transport"/>
</dbReference>
<evidence type="ECO:0000313" key="4">
    <source>
        <dbReference type="EMBL" id="SCX96180.1"/>
    </source>
</evidence>
<keyword evidence="5" id="KW-1185">Reference proteome</keyword>
<dbReference type="Gene3D" id="3.40.50.2300">
    <property type="match status" value="2"/>
</dbReference>
<dbReference type="PANTHER" id="PTHR30483">
    <property type="entry name" value="LEUCINE-SPECIFIC-BINDING PROTEIN"/>
    <property type="match status" value="1"/>
</dbReference>
<feature type="domain" description="Leucine-binding protein" evidence="3">
    <location>
        <begin position="67"/>
        <end position="410"/>
    </location>
</feature>
<reference evidence="4 5" key="1">
    <citation type="submission" date="2016-10" db="EMBL/GenBank/DDBJ databases">
        <authorList>
            <person name="de Groot N.N."/>
        </authorList>
    </citation>
    <scope>NUCLEOTIDE SEQUENCE [LARGE SCALE GENOMIC DNA]</scope>
    <source>
        <strain evidence="4 5">AA1</strain>
    </source>
</reference>
<evidence type="ECO:0000256" key="1">
    <source>
        <dbReference type="ARBA" id="ARBA00010062"/>
    </source>
</evidence>
<gene>
    <name evidence="4" type="ORF">SAMN05216233_102314</name>
</gene>
<dbReference type="SUPFAM" id="SSF53822">
    <property type="entry name" value="Periplasmic binding protein-like I"/>
    <property type="match status" value="1"/>
</dbReference>
<evidence type="ECO:0000259" key="3">
    <source>
        <dbReference type="Pfam" id="PF13458"/>
    </source>
</evidence>
<dbReference type="AlphaFoldDB" id="A0A1G5C1L4"/>
<dbReference type="CDD" id="cd06347">
    <property type="entry name" value="PBP1_ABC_LivK_ligand_binding-like"/>
    <property type="match status" value="1"/>
</dbReference>
<evidence type="ECO:0000313" key="5">
    <source>
        <dbReference type="Proteomes" id="UP000198870"/>
    </source>
</evidence>
<proteinExistence type="inferred from homology"/>
<dbReference type="STRING" id="419481.SAMN05216233_102314"/>
<name>A0A1G5C1L4_9BACT</name>
<evidence type="ECO:0000256" key="2">
    <source>
        <dbReference type="ARBA" id="ARBA00022729"/>
    </source>
</evidence>
<protein>
    <submittedName>
        <fullName evidence="4">Branched-chain amino acid transport system substrate-binding protein</fullName>
    </submittedName>
</protein>
<comment type="similarity">
    <text evidence="1">Belongs to the leucine-binding protein family.</text>
</comment>
<dbReference type="PANTHER" id="PTHR30483:SF6">
    <property type="entry name" value="PERIPLASMIC BINDING PROTEIN OF ABC TRANSPORTER FOR NATURAL AMINO ACIDS"/>
    <property type="match status" value="1"/>
</dbReference>
<dbReference type="Pfam" id="PF13458">
    <property type="entry name" value="Peripla_BP_6"/>
    <property type="match status" value="1"/>
</dbReference>
<dbReference type="EMBL" id="FMUX01000002">
    <property type="protein sequence ID" value="SCX96180.1"/>
    <property type="molecule type" value="Genomic_DNA"/>
</dbReference>
<dbReference type="Proteomes" id="UP000198870">
    <property type="component" value="Unassembled WGS sequence"/>
</dbReference>
<dbReference type="InterPro" id="IPR028081">
    <property type="entry name" value="Leu-bd"/>
</dbReference>
<keyword evidence="2" id="KW-0732">Signal</keyword>
<organism evidence="4 5">
    <name type="scientific">Desulfoluna spongiiphila</name>
    <dbReference type="NCBI Taxonomy" id="419481"/>
    <lineage>
        <taxon>Bacteria</taxon>
        <taxon>Pseudomonadati</taxon>
        <taxon>Thermodesulfobacteriota</taxon>
        <taxon>Desulfobacteria</taxon>
        <taxon>Desulfobacterales</taxon>
        <taxon>Desulfolunaceae</taxon>
        <taxon>Desulfoluna</taxon>
    </lineage>
</organism>